<feature type="transmembrane region" description="Helical" evidence="8">
    <location>
        <begin position="112"/>
        <end position="130"/>
    </location>
</feature>
<accession>A0A934UZ28</accession>
<dbReference type="InterPro" id="IPR035952">
    <property type="entry name" value="Rhomboid-like_sf"/>
</dbReference>
<dbReference type="InterPro" id="IPR050925">
    <property type="entry name" value="Rhomboid_protease_S54"/>
</dbReference>
<evidence type="ECO:0000259" key="9">
    <source>
        <dbReference type="Pfam" id="PF01694"/>
    </source>
</evidence>
<protein>
    <submittedName>
        <fullName evidence="10">Rhomboid family intramembrane serine protease</fullName>
    </submittedName>
</protein>
<comment type="subcellular location">
    <subcellularLocation>
        <location evidence="1">Membrane</location>
        <topology evidence="1">Multi-pass membrane protein</topology>
    </subcellularLocation>
</comment>
<dbReference type="EMBL" id="NRRE01000018">
    <property type="protein sequence ID" value="MBK1696657.1"/>
    <property type="molecule type" value="Genomic_DNA"/>
</dbReference>
<dbReference type="RefSeq" id="WP_027288571.1">
    <property type="nucleotide sequence ID" value="NZ_NRRE01000018.1"/>
</dbReference>
<gene>
    <name evidence="10" type="ORF">CKO21_05310</name>
</gene>
<feature type="domain" description="Peptidase S54 rhomboid" evidence="9">
    <location>
        <begin position="73"/>
        <end position="216"/>
    </location>
</feature>
<proteinExistence type="inferred from homology"/>
<comment type="similarity">
    <text evidence="2">Belongs to the peptidase S54 family.</text>
</comment>
<feature type="transmembrane region" description="Helical" evidence="8">
    <location>
        <begin position="45"/>
        <end position="61"/>
    </location>
</feature>
<dbReference type="SUPFAM" id="SSF144091">
    <property type="entry name" value="Rhomboid-like"/>
    <property type="match status" value="1"/>
</dbReference>
<keyword evidence="5 8" id="KW-1133">Transmembrane helix</keyword>
<evidence type="ECO:0000256" key="3">
    <source>
        <dbReference type="ARBA" id="ARBA00022692"/>
    </source>
</evidence>
<reference evidence="10" key="2">
    <citation type="journal article" date="2020" name="Microorganisms">
        <title>Osmotic Adaptation and Compatible Solute Biosynthesis of Phototrophic Bacteria as Revealed from Genome Analyses.</title>
        <authorList>
            <person name="Imhoff J.F."/>
            <person name="Rahn T."/>
            <person name="Kunzel S."/>
            <person name="Keller A."/>
            <person name="Neulinger S.C."/>
        </authorList>
    </citation>
    <scope>NUCLEOTIDE SEQUENCE</scope>
    <source>
        <strain evidence="10">DSM 9154</strain>
    </source>
</reference>
<evidence type="ECO:0000313" key="10">
    <source>
        <dbReference type="EMBL" id="MBK1696657.1"/>
    </source>
</evidence>
<evidence type="ECO:0000256" key="7">
    <source>
        <dbReference type="SAM" id="MobiDB-lite"/>
    </source>
</evidence>
<organism evidence="10 11">
    <name type="scientific">Rhodovibrio salinarum</name>
    <dbReference type="NCBI Taxonomy" id="1087"/>
    <lineage>
        <taxon>Bacteria</taxon>
        <taxon>Pseudomonadati</taxon>
        <taxon>Pseudomonadota</taxon>
        <taxon>Alphaproteobacteria</taxon>
        <taxon>Rhodospirillales</taxon>
        <taxon>Rhodovibrionaceae</taxon>
        <taxon>Rhodovibrio</taxon>
    </lineage>
</organism>
<keyword evidence="10" id="KW-0645">Protease</keyword>
<name>A0A934UZ28_9PROT</name>
<dbReference type="PANTHER" id="PTHR43731:SF14">
    <property type="entry name" value="PRESENILIN-ASSOCIATED RHOMBOID-LIKE PROTEIN, MITOCHONDRIAL"/>
    <property type="match status" value="1"/>
</dbReference>
<feature type="transmembrane region" description="Helical" evidence="8">
    <location>
        <begin position="162"/>
        <end position="186"/>
    </location>
</feature>
<keyword evidence="11" id="KW-1185">Reference proteome</keyword>
<reference evidence="10" key="1">
    <citation type="submission" date="2017-08" db="EMBL/GenBank/DDBJ databases">
        <authorList>
            <person name="Imhoff J.F."/>
            <person name="Rahn T."/>
            <person name="Kuenzel S."/>
            <person name="Neulinger S.C."/>
        </authorList>
    </citation>
    <scope>NUCLEOTIDE SEQUENCE</scope>
    <source>
        <strain evidence="10">DSM 9154</strain>
    </source>
</reference>
<dbReference type="GO" id="GO:0006508">
    <property type="term" value="P:proteolysis"/>
    <property type="evidence" value="ECO:0007669"/>
    <property type="project" value="UniProtKB-KW"/>
</dbReference>
<feature type="region of interest" description="Disordered" evidence="7">
    <location>
        <begin position="230"/>
        <end position="265"/>
    </location>
</feature>
<evidence type="ECO:0000256" key="4">
    <source>
        <dbReference type="ARBA" id="ARBA00022801"/>
    </source>
</evidence>
<evidence type="ECO:0000313" key="11">
    <source>
        <dbReference type="Proteomes" id="UP000778970"/>
    </source>
</evidence>
<evidence type="ECO:0000256" key="6">
    <source>
        <dbReference type="ARBA" id="ARBA00023136"/>
    </source>
</evidence>
<feature type="compositionally biased region" description="Basic residues" evidence="7">
    <location>
        <begin position="254"/>
        <end position="265"/>
    </location>
</feature>
<dbReference type="PANTHER" id="PTHR43731">
    <property type="entry name" value="RHOMBOID PROTEASE"/>
    <property type="match status" value="1"/>
</dbReference>
<dbReference type="AlphaFoldDB" id="A0A934UZ28"/>
<dbReference type="FunFam" id="1.20.1540.10:FF:000027">
    <property type="entry name" value="Rhomboid family intramembrane serine protease"/>
    <property type="match status" value="1"/>
</dbReference>
<evidence type="ECO:0000256" key="5">
    <source>
        <dbReference type="ARBA" id="ARBA00022989"/>
    </source>
</evidence>
<keyword evidence="4" id="KW-0378">Hydrolase</keyword>
<evidence type="ECO:0000256" key="1">
    <source>
        <dbReference type="ARBA" id="ARBA00004141"/>
    </source>
</evidence>
<dbReference type="Pfam" id="PF01694">
    <property type="entry name" value="Rhomboid"/>
    <property type="match status" value="1"/>
</dbReference>
<feature type="transmembrane region" description="Helical" evidence="8">
    <location>
        <begin position="73"/>
        <end position="100"/>
    </location>
</feature>
<feature type="transmembrane region" description="Helical" evidence="8">
    <location>
        <begin position="198"/>
        <end position="217"/>
    </location>
</feature>
<evidence type="ECO:0000256" key="2">
    <source>
        <dbReference type="ARBA" id="ARBA00009045"/>
    </source>
</evidence>
<dbReference type="GO" id="GO:0004252">
    <property type="term" value="F:serine-type endopeptidase activity"/>
    <property type="evidence" value="ECO:0007669"/>
    <property type="project" value="InterPro"/>
</dbReference>
<dbReference type="Gene3D" id="1.20.1540.10">
    <property type="entry name" value="Rhomboid-like"/>
    <property type="match status" value="1"/>
</dbReference>
<sequence length="265" mass="28115">MPFIPLQDDNPRIMIARPIVTWAIIATCIVVFILQAAAGPQAAQAIAYSFGLIPAVLMGVRELSPDLAVLPAWATLITAMFLHGGFMHLAGNMLFLGVFGDNIEDSMGHGRFVVFYLICGAAASLSHVLIAPGSTTPMIGASGAISGVLGAYLILHPKAWVTILLFFFPLRFPAWLLLVGWIGFQLFAALGGGASGGVAWWAHIGGFAAGAALIAGFRHKSVPLWGGGNHPKGIRIKRPPRQQSTQPSPGTARRQPRNKRPGPWG</sequence>
<dbReference type="GO" id="GO:0016020">
    <property type="term" value="C:membrane"/>
    <property type="evidence" value="ECO:0007669"/>
    <property type="project" value="UniProtKB-SubCell"/>
</dbReference>
<keyword evidence="3 8" id="KW-0812">Transmembrane</keyword>
<comment type="caution">
    <text evidence="10">The sequence shown here is derived from an EMBL/GenBank/DDBJ whole genome shotgun (WGS) entry which is preliminary data.</text>
</comment>
<keyword evidence="6 8" id="KW-0472">Membrane</keyword>
<feature type="transmembrane region" description="Helical" evidence="8">
    <location>
        <begin position="136"/>
        <end position="155"/>
    </location>
</feature>
<evidence type="ECO:0000256" key="8">
    <source>
        <dbReference type="SAM" id="Phobius"/>
    </source>
</evidence>
<dbReference type="InterPro" id="IPR022764">
    <property type="entry name" value="Peptidase_S54_rhomboid_dom"/>
</dbReference>
<feature type="transmembrane region" description="Helical" evidence="8">
    <location>
        <begin position="20"/>
        <end position="38"/>
    </location>
</feature>
<dbReference type="Proteomes" id="UP000778970">
    <property type="component" value="Unassembled WGS sequence"/>
</dbReference>